<evidence type="ECO:0000313" key="1">
    <source>
        <dbReference type="EMBL" id="EEU99161.1"/>
    </source>
</evidence>
<comment type="caution">
    <text evidence="1">The sequence shown here is derived from an EMBL/GenBank/DDBJ whole genome shotgun (WGS) entry which is preliminary data.</text>
</comment>
<accession>C7GG80</accession>
<protein>
    <submittedName>
        <fullName evidence="1">Uncharacterized protein</fullName>
    </submittedName>
</protein>
<gene>
    <name evidence="1" type="ORF">ROSINTL182_08956</name>
</gene>
<dbReference type="EMBL" id="ABYJ02000235">
    <property type="protein sequence ID" value="EEU99161.1"/>
    <property type="molecule type" value="Genomic_DNA"/>
</dbReference>
<evidence type="ECO:0000313" key="2">
    <source>
        <dbReference type="Proteomes" id="UP000004828"/>
    </source>
</evidence>
<dbReference type="AlphaFoldDB" id="C7GG80"/>
<sequence>MVCRTASDGNFLRRIKRERGTHPYDMVKEKWYGGSDDNVTGTGTTAAGRKSFRQDAKPDLSGCIFDGGSCQKCFCVTFDKSNKTYVPVRHYYDR</sequence>
<reference evidence="1 2" key="1">
    <citation type="submission" date="2009-08" db="EMBL/GenBank/DDBJ databases">
        <authorList>
            <person name="Weinstock G."/>
            <person name="Sodergren E."/>
            <person name="Clifton S."/>
            <person name="Fulton L."/>
            <person name="Fulton B."/>
            <person name="Courtney L."/>
            <person name="Fronick C."/>
            <person name="Harrison M."/>
            <person name="Strong C."/>
            <person name="Farmer C."/>
            <person name="Delahaunty K."/>
            <person name="Markovic C."/>
            <person name="Hall O."/>
            <person name="Minx P."/>
            <person name="Tomlinson C."/>
            <person name="Mitreva M."/>
            <person name="Nelson J."/>
            <person name="Hou S."/>
            <person name="Wollam A."/>
            <person name="Pepin K.H."/>
            <person name="Johnson M."/>
            <person name="Bhonagiri V."/>
            <person name="Nash W.E."/>
            <person name="Warren W."/>
            <person name="Chinwalla A."/>
            <person name="Mardis E.R."/>
            <person name="Wilson R.K."/>
        </authorList>
    </citation>
    <scope>NUCLEOTIDE SEQUENCE [LARGE SCALE GENOMIC DNA]</scope>
    <source>
        <strain evidence="1 2">L1-82</strain>
    </source>
</reference>
<dbReference type="HOGENOM" id="CLU_2384312_0_0_9"/>
<proteinExistence type="predicted"/>
<name>C7GG80_9FIRM</name>
<dbReference type="Proteomes" id="UP000004828">
    <property type="component" value="Unassembled WGS sequence"/>
</dbReference>
<organism evidence="1 2">
    <name type="scientific">Roseburia intestinalis L1-82</name>
    <dbReference type="NCBI Taxonomy" id="536231"/>
    <lineage>
        <taxon>Bacteria</taxon>
        <taxon>Bacillati</taxon>
        <taxon>Bacillota</taxon>
        <taxon>Clostridia</taxon>
        <taxon>Lachnospirales</taxon>
        <taxon>Lachnospiraceae</taxon>
        <taxon>Roseburia</taxon>
    </lineage>
</organism>